<dbReference type="PANTHER" id="PTHR12715:SF4">
    <property type="entry name" value="EAMA DOMAIN-CONTAINING PROTEIN"/>
    <property type="match status" value="1"/>
</dbReference>
<dbReference type="GO" id="GO:0016020">
    <property type="term" value="C:membrane"/>
    <property type="evidence" value="ECO:0007669"/>
    <property type="project" value="InterPro"/>
</dbReference>
<dbReference type="OrthoDB" id="9809509at2"/>
<feature type="transmembrane region" description="Helical" evidence="3">
    <location>
        <begin position="122"/>
        <end position="140"/>
    </location>
</feature>
<dbReference type="SUPFAM" id="SSF103481">
    <property type="entry name" value="Multidrug resistance efflux transporter EmrE"/>
    <property type="match status" value="2"/>
</dbReference>
<dbReference type="EMBL" id="WJNG01000002">
    <property type="protein sequence ID" value="MRH41749.1"/>
    <property type="molecule type" value="Genomic_DNA"/>
</dbReference>
<evidence type="ECO:0000256" key="1">
    <source>
        <dbReference type="ARBA" id="ARBA00004127"/>
    </source>
</evidence>
<dbReference type="InterPro" id="IPR052756">
    <property type="entry name" value="Alkyne_AA_exporter"/>
</dbReference>
<feature type="domain" description="EamA" evidence="4">
    <location>
        <begin position="4"/>
        <end position="139"/>
    </location>
</feature>
<feature type="transmembrane region" description="Helical" evidence="3">
    <location>
        <begin position="214"/>
        <end position="231"/>
    </location>
</feature>
<accession>A0A6A8DCZ5</accession>
<dbReference type="InterPro" id="IPR037185">
    <property type="entry name" value="EmrE-like"/>
</dbReference>
<name>A0A6A8DCZ5_9BACI</name>
<keyword evidence="3" id="KW-0472">Membrane</keyword>
<feature type="domain" description="EamA" evidence="4">
    <location>
        <begin position="152"/>
        <end position="285"/>
    </location>
</feature>
<sequence>MNKKALLFALITITIWGSTFAAIRASLHGGYSPGHLVLTRFLIASAIFAGYSMLPNAHFKIPRKDDFFRILILGLIGISTYHIALTFGEQTVSAGTAGMFIGTAPIFTALIAVLVLKERLGIIGWVGLGIGFTGIIIITLGTSNSSFQVSNGAYLVMLAALATSVFFVFQKPLYARYKPIELAAYFTWAGTLPMLFFAPGLFGTIQQATMEANISALYTGIFPAAIAYALWGTALSLGKASSVTSTMYIEPVIAIVVAWIWLKEFPSTLSIIGGTIAIASVIVVNLVGKKRRVIVKELEAG</sequence>
<evidence type="ECO:0000256" key="2">
    <source>
        <dbReference type="ARBA" id="ARBA00007362"/>
    </source>
</evidence>
<dbReference type="InterPro" id="IPR000620">
    <property type="entry name" value="EamA_dom"/>
</dbReference>
<evidence type="ECO:0000259" key="4">
    <source>
        <dbReference type="Pfam" id="PF00892"/>
    </source>
</evidence>
<feature type="transmembrane region" description="Helical" evidence="3">
    <location>
        <begin position="182"/>
        <end position="202"/>
    </location>
</feature>
<comment type="similarity">
    <text evidence="2">Belongs to the EamA transporter family.</text>
</comment>
<evidence type="ECO:0000313" key="6">
    <source>
        <dbReference type="Proteomes" id="UP000799092"/>
    </source>
</evidence>
<feature type="transmembrane region" description="Helical" evidence="3">
    <location>
        <begin position="66"/>
        <end position="84"/>
    </location>
</feature>
<comment type="caution">
    <text evidence="5">The sequence shown here is derived from an EMBL/GenBank/DDBJ whole genome shotgun (WGS) entry which is preliminary data.</text>
</comment>
<keyword evidence="3" id="KW-1133">Transmembrane helix</keyword>
<keyword evidence="3" id="KW-0812">Transmembrane</keyword>
<feature type="transmembrane region" description="Helical" evidence="3">
    <location>
        <begin position="243"/>
        <end position="262"/>
    </location>
</feature>
<feature type="transmembrane region" description="Helical" evidence="3">
    <location>
        <begin position="37"/>
        <end position="54"/>
    </location>
</feature>
<proteinExistence type="inferred from homology"/>
<organism evidence="5 6">
    <name type="scientific">Aquibacillus halophilus</name>
    <dbReference type="NCBI Taxonomy" id="930132"/>
    <lineage>
        <taxon>Bacteria</taxon>
        <taxon>Bacillati</taxon>
        <taxon>Bacillota</taxon>
        <taxon>Bacilli</taxon>
        <taxon>Bacillales</taxon>
        <taxon>Bacillaceae</taxon>
        <taxon>Aquibacillus</taxon>
    </lineage>
</organism>
<dbReference type="RefSeq" id="WP_153735376.1">
    <property type="nucleotide sequence ID" value="NZ_WJNG01000002.1"/>
</dbReference>
<comment type="subcellular location">
    <subcellularLocation>
        <location evidence="1">Endomembrane system</location>
        <topology evidence="1">Multi-pass membrane protein</topology>
    </subcellularLocation>
</comment>
<evidence type="ECO:0000313" key="5">
    <source>
        <dbReference type="EMBL" id="MRH41749.1"/>
    </source>
</evidence>
<dbReference type="AlphaFoldDB" id="A0A6A8DCZ5"/>
<reference evidence="5" key="1">
    <citation type="submission" date="2019-11" db="EMBL/GenBank/DDBJ databases">
        <authorList>
            <person name="Li J."/>
        </authorList>
    </citation>
    <scope>NUCLEOTIDE SEQUENCE</scope>
    <source>
        <strain evidence="5">B6B</strain>
    </source>
</reference>
<dbReference type="PANTHER" id="PTHR12715">
    <property type="entry name" value="TRANSPORTER, DRUG/METABOLITE EXPORTER FAMILY"/>
    <property type="match status" value="1"/>
</dbReference>
<feature type="transmembrane region" description="Helical" evidence="3">
    <location>
        <begin position="152"/>
        <end position="170"/>
    </location>
</feature>
<keyword evidence="6" id="KW-1185">Reference proteome</keyword>
<dbReference type="Proteomes" id="UP000799092">
    <property type="component" value="Unassembled WGS sequence"/>
</dbReference>
<protein>
    <submittedName>
        <fullName evidence="5">EamA family transporter</fullName>
    </submittedName>
</protein>
<feature type="transmembrane region" description="Helical" evidence="3">
    <location>
        <begin position="268"/>
        <end position="288"/>
    </location>
</feature>
<dbReference type="Pfam" id="PF00892">
    <property type="entry name" value="EamA"/>
    <property type="match status" value="2"/>
</dbReference>
<gene>
    <name evidence="5" type="ORF">GH741_03560</name>
</gene>
<feature type="transmembrane region" description="Helical" evidence="3">
    <location>
        <begin position="96"/>
        <end position="115"/>
    </location>
</feature>
<evidence type="ECO:0000256" key="3">
    <source>
        <dbReference type="SAM" id="Phobius"/>
    </source>
</evidence>